<dbReference type="GO" id="GO:0030170">
    <property type="term" value="F:pyridoxal phosphate binding"/>
    <property type="evidence" value="ECO:0007669"/>
    <property type="project" value="InterPro"/>
</dbReference>
<dbReference type="Proteomes" id="UP000694866">
    <property type="component" value="Unplaced"/>
</dbReference>
<dbReference type="RefSeq" id="XP_011311639.1">
    <property type="nucleotide sequence ID" value="XM_011313337.1"/>
</dbReference>
<evidence type="ECO:0000256" key="1">
    <source>
        <dbReference type="ARBA" id="ARBA00001933"/>
    </source>
</evidence>
<dbReference type="InterPro" id="IPR004839">
    <property type="entry name" value="Aminotransferase_I/II_large"/>
</dbReference>
<reference evidence="7" key="1">
    <citation type="submission" date="2025-08" db="UniProtKB">
        <authorList>
            <consortium name="RefSeq"/>
        </authorList>
    </citation>
    <scope>IDENTIFICATION</scope>
    <source>
        <strain evidence="7">USDA-PBARC FA_bdor</strain>
        <tissue evidence="7">Whole organism</tissue>
    </source>
</reference>
<gene>
    <name evidence="7" type="primary">LOC105271650</name>
</gene>
<organism evidence="6 7">
    <name type="scientific">Fopius arisanus</name>
    <dbReference type="NCBI Taxonomy" id="64838"/>
    <lineage>
        <taxon>Eukaryota</taxon>
        <taxon>Metazoa</taxon>
        <taxon>Ecdysozoa</taxon>
        <taxon>Arthropoda</taxon>
        <taxon>Hexapoda</taxon>
        <taxon>Insecta</taxon>
        <taxon>Pterygota</taxon>
        <taxon>Neoptera</taxon>
        <taxon>Endopterygota</taxon>
        <taxon>Hymenoptera</taxon>
        <taxon>Apocrita</taxon>
        <taxon>Ichneumonoidea</taxon>
        <taxon>Braconidae</taxon>
        <taxon>Opiinae</taxon>
        <taxon>Fopius</taxon>
    </lineage>
</organism>
<dbReference type="InterPro" id="IPR050859">
    <property type="entry name" value="Class-I_PLP-dep_aminotransf"/>
</dbReference>
<evidence type="ECO:0000313" key="6">
    <source>
        <dbReference type="Proteomes" id="UP000694866"/>
    </source>
</evidence>
<dbReference type="KEGG" id="fas:105271650"/>
<feature type="domain" description="Aminotransferase class I/classII large" evidence="5">
    <location>
        <begin position="5"/>
        <end position="338"/>
    </location>
</feature>
<evidence type="ECO:0000256" key="4">
    <source>
        <dbReference type="ARBA" id="ARBA00022898"/>
    </source>
</evidence>
<evidence type="ECO:0000313" key="7">
    <source>
        <dbReference type="RefSeq" id="XP_011311639.1"/>
    </source>
</evidence>
<dbReference type="FunFam" id="3.90.1150.10:FF:000166">
    <property type="entry name" value="Kynurenine/alpha-aminoadipate aminotransferase, mitochondrial"/>
    <property type="match status" value="1"/>
</dbReference>
<sequence>MGDGLQYGPSQGYFPLINKWRDFQSRWHSPPFKNWDVAVVPGSQDGFYKILDLMIDEGDPVMVQAPAYAGTIAAVHAMNPEYIGIPQDADGIIPEEIDRICSARQNDNLKLPKALCVNPIGANPTGSVLTIDRKKEIYKLAQKYDFLIIEDDAYYFVHFLDHQPSSFLSMDTDGRVIRLDSFSKIVSSGLRLGVITAPQEIINRIIVSLQNTVLHASSLSQILMFKLLEDWSSEEFDSHIKRVQSFYKCQRDLMIRSMDKHLKGLVEWSVPKAGMFVWIKLNTKKNSLDLVMKELIPNGVFIIPGSAFDYDSPQSDSYLRLCYSFSTEEQVDKAMEVLGTILRQSIGNN</sequence>
<dbReference type="GO" id="GO:0008483">
    <property type="term" value="F:transaminase activity"/>
    <property type="evidence" value="ECO:0007669"/>
    <property type="project" value="UniProtKB-KW"/>
</dbReference>
<dbReference type="GO" id="GO:1901605">
    <property type="term" value="P:alpha-amino acid metabolic process"/>
    <property type="evidence" value="ECO:0007669"/>
    <property type="project" value="TreeGrafter"/>
</dbReference>
<evidence type="ECO:0000256" key="2">
    <source>
        <dbReference type="ARBA" id="ARBA00022576"/>
    </source>
</evidence>
<dbReference type="SUPFAM" id="SSF53383">
    <property type="entry name" value="PLP-dependent transferases"/>
    <property type="match status" value="1"/>
</dbReference>
<dbReference type="InterPro" id="IPR015421">
    <property type="entry name" value="PyrdxlP-dep_Trfase_major"/>
</dbReference>
<dbReference type="PANTHER" id="PTHR42790">
    <property type="entry name" value="AMINOTRANSFERASE"/>
    <property type="match status" value="1"/>
</dbReference>
<dbReference type="CDD" id="cd00609">
    <property type="entry name" value="AAT_like"/>
    <property type="match status" value="1"/>
</dbReference>
<dbReference type="AlphaFoldDB" id="A0A9R1U7V0"/>
<keyword evidence="2 7" id="KW-0032">Aminotransferase</keyword>
<evidence type="ECO:0000256" key="3">
    <source>
        <dbReference type="ARBA" id="ARBA00022679"/>
    </source>
</evidence>
<dbReference type="OrthoDB" id="691673at2759"/>
<evidence type="ECO:0000259" key="5">
    <source>
        <dbReference type="Pfam" id="PF00155"/>
    </source>
</evidence>
<keyword evidence="3" id="KW-0808">Transferase</keyword>
<dbReference type="GeneID" id="105271650"/>
<dbReference type="PANTHER" id="PTHR42790:SF19">
    <property type="entry name" value="KYNURENINE_ALPHA-AMINOADIPATE AMINOTRANSFERASE, MITOCHONDRIAL"/>
    <property type="match status" value="1"/>
</dbReference>
<name>A0A9R1U7V0_9HYME</name>
<comment type="cofactor">
    <cofactor evidence="1">
        <name>pyridoxal 5'-phosphate</name>
        <dbReference type="ChEBI" id="CHEBI:597326"/>
    </cofactor>
</comment>
<protein>
    <submittedName>
        <fullName evidence="7">Kynurenine/alpha-aminoadipate aminotransferase, mitochondrial</fullName>
    </submittedName>
</protein>
<keyword evidence="4" id="KW-0663">Pyridoxal phosphate</keyword>
<proteinExistence type="predicted"/>
<dbReference type="Gene3D" id="3.40.640.10">
    <property type="entry name" value="Type I PLP-dependent aspartate aminotransferase-like (Major domain)"/>
    <property type="match status" value="1"/>
</dbReference>
<dbReference type="Pfam" id="PF00155">
    <property type="entry name" value="Aminotran_1_2"/>
    <property type="match status" value="1"/>
</dbReference>
<keyword evidence="6" id="KW-1185">Reference proteome</keyword>
<accession>A0A9R1U7V0</accession>
<dbReference type="InterPro" id="IPR015424">
    <property type="entry name" value="PyrdxlP-dep_Trfase"/>
</dbReference>